<dbReference type="InterPro" id="IPR050077">
    <property type="entry name" value="LexA_repressor"/>
</dbReference>
<dbReference type="InterPro" id="IPR039418">
    <property type="entry name" value="LexA-like"/>
</dbReference>
<evidence type="ECO:0000313" key="2">
    <source>
        <dbReference type="EMBL" id="BCU55265.1"/>
    </source>
</evidence>
<dbReference type="PANTHER" id="PTHR33516">
    <property type="entry name" value="LEXA REPRESSOR"/>
    <property type="match status" value="1"/>
</dbReference>
<dbReference type="Pfam" id="PF00717">
    <property type="entry name" value="Peptidase_S24"/>
    <property type="match status" value="1"/>
</dbReference>
<evidence type="ECO:0000259" key="1">
    <source>
        <dbReference type="Pfam" id="PF00717"/>
    </source>
</evidence>
<proteinExistence type="predicted"/>
<organism evidence="2 3">
    <name type="scientific">Enterobacter kobei</name>
    <dbReference type="NCBI Taxonomy" id="208224"/>
    <lineage>
        <taxon>Bacteria</taxon>
        <taxon>Pseudomonadati</taxon>
        <taxon>Pseudomonadota</taxon>
        <taxon>Gammaproteobacteria</taxon>
        <taxon>Enterobacterales</taxon>
        <taxon>Enterobacteriaceae</taxon>
        <taxon>Enterobacter</taxon>
        <taxon>Enterobacter cloacae complex</taxon>
    </lineage>
</organism>
<accession>A0AA86IPS8</accession>
<dbReference type="InterPro" id="IPR036286">
    <property type="entry name" value="LexA/Signal_pep-like_sf"/>
</dbReference>
<dbReference type="CDD" id="cd06529">
    <property type="entry name" value="S24_LexA-like"/>
    <property type="match status" value="1"/>
</dbReference>
<dbReference type="Gene3D" id="2.10.109.10">
    <property type="entry name" value="Umud Fragment, subunit A"/>
    <property type="match status" value="1"/>
</dbReference>
<dbReference type="PANTHER" id="PTHR33516:SF2">
    <property type="entry name" value="LEXA REPRESSOR-RELATED"/>
    <property type="match status" value="1"/>
</dbReference>
<protein>
    <submittedName>
        <fullName evidence="2">Repressor</fullName>
    </submittedName>
</protein>
<dbReference type="AlphaFoldDB" id="A0AA86IPS8"/>
<evidence type="ECO:0000313" key="3">
    <source>
        <dbReference type="Proteomes" id="UP000682928"/>
    </source>
</evidence>
<dbReference type="Proteomes" id="UP000682928">
    <property type="component" value="Chromosome"/>
</dbReference>
<name>A0AA86IPS8_9ENTR</name>
<gene>
    <name evidence="2" type="primary">ymfK</name>
    <name evidence="2" type="ORF">ENKO_18590</name>
</gene>
<dbReference type="EMBL" id="AP024590">
    <property type="protein sequence ID" value="BCU55265.1"/>
    <property type="molecule type" value="Genomic_DNA"/>
</dbReference>
<dbReference type="InterPro" id="IPR015927">
    <property type="entry name" value="Peptidase_S24_S26A/B/C"/>
</dbReference>
<sequence length="229" mass="25535">MFNSGMKTIQEIRRLNARKLRDGVGGNTYFATMIDREPTQTSRFMGDGASKNIGDAMARHIEKCFNLPLGWLDQEHQTTNVAKSPDVSDTNRNITLVPVISWVQAGAWTEAGFAEVDLSSVETYPCPVPCGPMTYILRVIGDSMIDEYRPGDMIFVDPEIPASHGDDVIALMHDSGETTFKRLIEDGCSKYLKALNQSWPEPYIKIDGNCSIIGTVIFSGKPRRYLHKN</sequence>
<dbReference type="SUPFAM" id="SSF51306">
    <property type="entry name" value="LexA/Signal peptidase"/>
    <property type="match status" value="1"/>
</dbReference>
<feature type="domain" description="Peptidase S24/S26A/S26B/S26C" evidence="1">
    <location>
        <begin position="98"/>
        <end position="217"/>
    </location>
</feature>
<reference evidence="2" key="1">
    <citation type="submission" date="2021-04" db="EMBL/GenBank/DDBJ databases">
        <title>Difference and commonality of drug resistance evolution in various bacteria. and drug sensitivity profiles.</title>
        <authorList>
            <person name="Maeda T."/>
            <person name="Shibai A."/>
            <person name="Kawada K."/>
            <person name="Kotani H."/>
            <person name="Tarusawa Y."/>
            <person name="Tanabe K."/>
            <person name="Furusawa C."/>
        </authorList>
    </citation>
    <scope>NUCLEOTIDE SEQUENCE</scope>
    <source>
        <strain evidence="2">JCM 8580</strain>
    </source>
</reference>